<dbReference type="PANTHER" id="PTHR43630:SF2">
    <property type="entry name" value="GLYCOSYLTRANSFERASE"/>
    <property type="match status" value="1"/>
</dbReference>
<reference evidence="2 3" key="1">
    <citation type="journal article" date="2015" name="Nature">
        <title>rRNA introns, odd ribosomes, and small enigmatic genomes across a large radiation of phyla.</title>
        <authorList>
            <person name="Brown C.T."/>
            <person name="Hug L.A."/>
            <person name="Thomas B.C."/>
            <person name="Sharon I."/>
            <person name="Castelle C.J."/>
            <person name="Singh A."/>
            <person name="Wilkins M.J."/>
            <person name="Williams K.H."/>
            <person name="Banfield J.F."/>
        </authorList>
    </citation>
    <scope>NUCLEOTIDE SEQUENCE [LARGE SCALE GENOMIC DNA]</scope>
</reference>
<evidence type="ECO:0000259" key="1">
    <source>
        <dbReference type="Pfam" id="PF00535"/>
    </source>
</evidence>
<organism evidence="2 3">
    <name type="scientific">Candidatus Gottesmanbacteria bacterium GW2011_GWA2_43_14</name>
    <dbReference type="NCBI Taxonomy" id="1618443"/>
    <lineage>
        <taxon>Bacteria</taxon>
        <taxon>Candidatus Gottesmaniibacteriota</taxon>
    </lineage>
</organism>
<comment type="caution">
    <text evidence="2">The sequence shown here is derived from an EMBL/GenBank/DDBJ whole genome shotgun (WGS) entry which is preliminary data.</text>
</comment>
<evidence type="ECO:0000313" key="2">
    <source>
        <dbReference type="EMBL" id="KKS98110.1"/>
    </source>
</evidence>
<dbReference type="InterPro" id="IPR029044">
    <property type="entry name" value="Nucleotide-diphossugar_trans"/>
</dbReference>
<feature type="domain" description="Glycosyltransferase 2-like" evidence="1">
    <location>
        <begin position="7"/>
        <end position="144"/>
    </location>
</feature>
<protein>
    <recommendedName>
        <fullName evidence="1">Glycosyltransferase 2-like domain-containing protein</fullName>
    </recommendedName>
</protein>
<accession>A0A0G1DJV3</accession>
<dbReference type="SUPFAM" id="SSF53448">
    <property type="entry name" value="Nucleotide-diphospho-sugar transferases"/>
    <property type="match status" value="1"/>
</dbReference>
<dbReference type="Pfam" id="PF00535">
    <property type="entry name" value="Glycos_transf_2"/>
    <property type="match status" value="1"/>
</dbReference>
<gene>
    <name evidence="2" type="ORF">UV73_C0003G0052</name>
</gene>
<dbReference type="STRING" id="1618443.UV73_C0003G0052"/>
<dbReference type="PANTHER" id="PTHR43630">
    <property type="entry name" value="POLY-BETA-1,6-N-ACETYL-D-GLUCOSAMINE SYNTHASE"/>
    <property type="match status" value="1"/>
</dbReference>
<dbReference type="Gene3D" id="3.90.550.10">
    <property type="entry name" value="Spore Coat Polysaccharide Biosynthesis Protein SpsA, Chain A"/>
    <property type="match status" value="1"/>
</dbReference>
<dbReference type="Proteomes" id="UP000034894">
    <property type="component" value="Unassembled WGS sequence"/>
</dbReference>
<sequence>MKKLTVTIGISAYNEEGNIAKILKSVISQKEKTIQISEILVYSDGSTDRTVPTAKSFKDKRIRVVNDKIRRGKAFRLNHIFSVMKGDVLVLFDADTVPVNSEMLEYICRPFHRRSFIGLAGGRRYSIPTTSLTGTSLANLFHAYDVVRKELRNGINIYCFLAGITALSRDFAKALTLPLDSPCDDNFIYLEAKKRGFSLAYVPEAIVWFSPPQSASDQISQGSRYLASSSILSRYFNSTYVKGEFYVPFYLRLKVFLYQVRHNPIAFLWLKCLAAVCHIQNFKTQRHVNGLYRNVYSTKRLT</sequence>
<dbReference type="AlphaFoldDB" id="A0A0G1DJV3"/>
<dbReference type="InterPro" id="IPR001173">
    <property type="entry name" value="Glyco_trans_2-like"/>
</dbReference>
<proteinExistence type="predicted"/>
<name>A0A0G1DJV3_9BACT</name>
<dbReference type="EMBL" id="LCFP01000003">
    <property type="protein sequence ID" value="KKS98110.1"/>
    <property type="molecule type" value="Genomic_DNA"/>
</dbReference>
<evidence type="ECO:0000313" key="3">
    <source>
        <dbReference type="Proteomes" id="UP000034894"/>
    </source>
</evidence>